<gene>
    <name evidence="2" type="ORF">UFOPK3954_00982</name>
</gene>
<dbReference type="GO" id="GO:0006308">
    <property type="term" value="P:DNA catabolic process"/>
    <property type="evidence" value="ECO:0007669"/>
    <property type="project" value="InterPro"/>
</dbReference>
<proteinExistence type="predicted"/>
<feature type="domain" description="Exonuclease VII large subunit C-terminal" evidence="1">
    <location>
        <begin position="4"/>
        <end position="85"/>
    </location>
</feature>
<dbReference type="PANTHER" id="PTHR30008">
    <property type="entry name" value="EXODEOXYRIBONUCLEASE 7 LARGE SUBUNIT"/>
    <property type="match status" value="1"/>
</dbReference>
<accession>A0A6J7N708</accession>
<dbReference type="EMBL" id="CAFBON010000087">
    <property type="protein sequence ID" value="CAB4988005.1"/>
    <property type="molecule type" value="Genomic_DNA"/>
</dbReference>
<evidence type="ECO:0000313" key="2">
    <source>
        <dbReference type="EMBL" id="CAB4988005.1"/>
    </source>
</evidence>
<sequence>MVNQALTRTATAQQRLVVATRTHVSRATARLDSAENHVRLLDPVHTLARGWSITRNGKGNVVRSVADTSPGDALVTTVADGTIRSTVQGTNP</sequence>
<organism evidence="2">
    <name type="scientific">freshwater metagenome</name>
    <dbReference type="NCBI Taxonomy" id="449393"/>
    <lineage>
        <taxon>unclassified sequences</taxon>
        <taxon>metagenomes</taxon>
        <taxon>ecological metagenomes</taxon>
    </lineage>
</organism>
<dbReference type="GO" id="GO:0009318">
    <property type="term" value="C:exodeoxyribonuclease VII complex"/>
    <property type="evidence" value="ECO:0007669"/>
    <property type="project" value="InterPro"/>
</dbReference>
<dbReference type="InterPro" id="IPR020579">
    <property type="entry name" value="Exonuc_VII_lsu_C"/>
</dbReference>
<dbReference type="InterPro" id="IPR003753">
    <property type="entry name" value="Exonuc_VII_L"/>
</dbReference>
<dbReference type="Pfam" id="PF02601">
    <property type="entry name" value="Exonuc_VII_L"/>
    <property type="match status" value="1"/>
</dbReference>
<protein>
    <submittedName>
        <fullName evidence="2">Unannotated protein</fullName>
    </submittedName>
</protein>
<evidence type="ECO:0000259" key="1">
    <source>
        <dbReference type="Pfam" id="PF02601"/>
    </source>
</evidence>
<dbReference type="AlphaFoldDB" id="A0A6J7N708"/>
<name>A0A6J7N708_9ZZZZ</name>
<reference evidence="2" key="1">
    <citation type="submission" date="2020-05" db="EMBL/GenBank/DDBJ databases">
        <authorList>
            <person name="Chiriac C."/>
            <person name="Salcher M."/>
            <person name="Ghai R."/>
            <person name="Kavagutti S V."/>
        </authorList>
    </citation>
    <scope>NUCLEOTIDE SEQUENCE</scope>
</reference>
<dbReference type="PANTHER" id="PTHR30008:SF0">
    <property type="entry name" value="EXODEOXYRIBONUCLEASE 7 LARGE SUBUNIT"/>
    <property type="match status" value="1"/>
</dbReference>
<dbReference type="GO" id="GO:0008855">
    <property type="term" value="F:exodeoxyribonuclease VII activity"/>
    <property type="evidence" value="ECO:0007669"/>
    <property type="project" value="InterPro"/>
</dbReference>